<gene>
    <name evidence="2" type="ORF">PEDI_29980</name>
</gene>
<feature type="transmembrane region" description="Helical" evidence="1">
    <location>
        <begin position="46"/>
        <end position="66"/>
    </location>
</feature>
<comment type="caution">
    <text evidence="2">The sequence shown here is derived from an EMBL/GenBank/DDBJ whole genome shotgun (WGS) entry which is preliminary data.</text>
</comment>
<keyword evidence="1" id="KW-0472">Membrane</keyword>
<accession>A0AAN4W0F8</accession>
<feature type="transmembrane region" description="Helical" evidence="1">
    <location>
        <begin position="21"/>
        <end position="40"/>
    </location>
</feature>
<organism evidence="2 3">
    <name type="scientific">Persicobacter diffluens</name>
    <dbReference type="NCBI Taxonomy" id="981"/>
    <lineage>
        <taxon>Bacteria</taxon>
        <taxon>Pseudomonadati</taxon>
        <taxon>Bacteroidota</taxon>
        <taxon>Cytophagia</taxon>
        <taxon>Cytophagales</taxon>
        <taxon>Persicobacteraceae</taxon>
        <taxon>Persicobacter</taxon>
    </lineage>
</organism>
<evidence type="ECO:0000313" key="3">
    <source>
        <dbReference type="Proteomes" id="UP001310022"/>
    </source>
</evidence>
<dbReference type="Proteomes" id="UP001310022">
    <property type="component" value="Unassembled WGS sequence"/>
</dbReference>
<keyword evidence="3" id="KW-1185">Reference proteome</keyword>
<evidence type="ECO:0000313" key="2">
    <source>
        <dbReference type="EMBL" id="GJM62446.1"/>
    </source>
</evidence>
<protein>
    <recommendedName>
        <fullName evidence="4">Transmembrane protein</fullName>
    </recommendedName>
</protein>
<name>A0AAN4W0F8_9BACT</name>
<dbReference type="EMBL" id="BQKE01000002">
    <property type="protein sequence ID" value="GJM62446.1"/>
    <property type="molecule type" value="Genomic_DNA"/>
</dbReference>
<dbReference type="RefSeq" id="WP_338237735.1">
    <property type="nucleotide sequence ID" value="NZ_BQKE01000002.1"/>
</dbReference>
<keyword evidence="1" id="KW-0812">Transmembrane</keyword>
<evidence type="ECO:0000256" key="1">
    <source>
        <dbReference type="SAM" id="Phobius"/>
    </source>
</evidence>
<reference evidence="2 3" key="1">
    <citation type="submission" date="2021-12" db="EMBL/GenBank/DDBJ databases">
        <title>Genome sequencing of bacteria with rrn-lacking chromosome and rrn-plasmid.</title>
        <authorList>
            <person name="Anda M."/>
            <person name="Iwasaki W."/>
        </authorList>
    </citation>
    <scope>NUCLEOTIDE SEQUENCE [LARGE SCALE GENOMIC DNA]</scope>
    <source>
        <strain evidence="2 3">NBRC 15940</strain>
    </source>
</reference>
<dbReference type="AlphaFoldDB" id="A0AAN4W0F8"/>
<evidence type="ECO:0008006" key="4">
    <source>
        <dbReference type="Google" id="ProtNLM"/>
    </source>
</evidence>
<feature type="transmembrane region" description="Helical" evidence="1">
    <location>
        <begin position="86"/>
        <end position="104"/>
    </location>
</feature>
<proteinExistence type="predicted"/>
<keyword evidence="1" id="KW-1133">Transmembrane helix</keyword>
<sequence>MKTATYTDPVYLKKSKSQFKIYGSLLLLSLFSNLIIKPAFPLFPLLGLLIGGPVLVMFFMAPAGLYNAWKSKKNKEGRPQLQFRYFMAHLFFTSLTLLFLVIAIKDLSSLFLPLLEKL</sequence>